<name>A0ABV9QBS7_9BURK</name>
<dbReference type="RefSeq" id="WP_382431943.1">
    <property type="nucleotide sequence ID" value="NZ_JBHSHJ010000005.1"/>
</dbReference>
<accession>A0ABV9QBS7</accession>
<proteinExistence type="predicted"/>
<evidence type="ECO:0000313" key="1">
    <source>
        <dbReference type="EMBL" id="MFC4788986.1"/>
    </source>
</evidence>
<dbReference type="EMBL" id="JBHSHJ010000005">
    <property type="protein sequence ID" value="MFC4788986.1"/>
    <property type="molecule type" value="Genomic_DNA"/>
</dbReference>
<protein>
    <submittedName>
        <fullName evidence="1">Uncharacterized protein</fullName>
    </submittedName>
</protein>
<reference evidence="2" key="1">
    <citation type="journal article" date="2019" name="Int. J. Syst. Evol. Microbiol.">
        <title>The Global Catalogue of Microorganisms (GCM) 10K type strain sequencing project: providing services to taxonomists for standard genome sequencing and annotation.</title>
        <authorList>
            <consortium name="The Broad Institute Genomics Platform"/>
            <consortium name="The Broad Institute Genome Sequencing Center for Infectious Disease"/>
            <person name="Wu L."/>
            <person name="Ma J."/>
        </authorList>
    </citation>
    <scope>NUCLEOTIDE SEQUENCE [LARGE SCALE GENOMIC DNA]</scope>
    <source>
        <strain evidence="2">CCUG 49452</strain>
    </source>
</reference>
<dbReference type="Proteomes" id="UP001596001">
    <property type="component" value="Unassembled WGS sequence"/>
</dbReference>
<organism evidence="1 2">
    <name type="scientific">Giesbergeria sinuosa</name>
    <dbReference type="NCBI Taxonomy" id="80883"/>
    <lineage>
        <taxon>Bacteria</taxon>
        <taxon>Pseudomonadati</taxon>
        <taxon>Pseudomonadota</taxon>
        <taxon>Betaproteobacteria</taxon>
        <taxon>Burkholderiales</taxon>
        <taxon>Comamonadaceae</taxon>
        <taxon>Giesbergeria</taxon>
    </lineage>
</organism>
<sequence>MSSAESPLSATPETLTAIVNVLGAVVFAAVRQLPADRQAAFAADLELMAANAQAQGEEQTSLLLADMCRAALAAAG</sequence>
<gene>
    <name evidence="1" type="ORF">ACFO6X_08335</name>
</gene>
<evidence type="ECO:0000313" key="2">
    <source>
        <dbReference type="Proteomes" id="UP001596001"/>
    </source>
</evidence>
<keyword evidence="2" id="KW-1185">Reference proteome</keyword>
<comment type="caution">
    <text evidence="1">The sequence shown here is derived from an EMBL/GenBank/DDBJ whole genome shotgun (WGS) entry which is preliminary data.</text>
</comment>